<comment type="caution">
    <text evidence="2">The sequence shown here is derived from an EMBL/GenBank/DDBJ whole genome shotgun (WGS) entry which is preliminary data.</text>
</comment>
<feature type="transmembrane region" description="Helical" evidence="1">
    <location>
        <begin position="12"/>
        <end position="34"/>
    </location>
</feature>
<dbReference type="Gene3D" id="2.60.40.1120">
    <property type="entry name" value="Carboxypeptidase-like, regulatory domain"/>
    <property type="match status" value="1"/>
</dbReference>
<gene>
    <name evidence="2" type="ORF">RSO01_28480</name>
</gene>
<accession>A0A512N9M4</accession>
<keyword evidence="1" id="KW-1133">Transmembrane helix</keyword>
<dbReference type="AlphaFoldDB" id="A0A512N9M4"/>
<name>A0A512N9M4_9HYPH</name>
<sequence length="129" mass="14678">MSWATIRRALGHRFVAVPLALAVVVVAWNVYIAFNDHGIIEGEVTDRTGAPVIGATVVFFERNFIYYEEKQRAVTDAKGRYRFTDIKTHIGQLEARTDDGARSARRQLRLWFRSQDTEVAPLVVETPRS</sequence>
<reference evidence="2 3" key="1">
    <citation type="submission" date="2019-07" db="EMBL/GenBank/DDBJ databases">
        <title>Whole genome shotgun sequence of Reyranella soli NBRC 108950.</title>
        <authorList>
            <person name="Hosoyama A."/>
            <person name="Uohara A."/>
            <person name="Ohji S."/>
            <person name="Ichikawa N."/>
        </authorList>
    </citation>
    <scope>NUCLEOTIDE SEQUENCE [LARGE SCALE GENOMIC DNA]</scope>
    <source>
        <strain evidence="2 3">NBRC 108950</strain>
    </source>
</reference>
<keyword evidence="1" id="KW-0472">Membrane</keyword>
<evidence type="ECO:0000313" key="3">
    <source>
        <dbReference type="Proteomes" id="UP000321058"/>
    </source>
</evidence>
<dbReference type="RefSeq" id="WP_147149767.1">
    <property type="nucleotide sequence ID" value="NZ_BKAJ01000043.1"/>
</dbReference>
<keyword evidence="3" id="KW-1185">Reference proteome</keyword>
<evidence type="ECO:0000256" key="1">
    <source>
        <dbReference type="SAM" id="Phobius"/>
    </source>
</evidence>
<evidence type="ECO:0000313" key="2">
    <source>
        <dbReference type="EMBL" id="GEP55682.1"/>
    </source>
</evidence>
<keyword evidence="1" id="KW-0812">Transmembrane</keyword>
<dbReference type="Proteomes" id="UP000321058">
    <property type="component" value="Unassembled WGS sequence"/>
</dbReference>
<dbReference type="InterPro" id="IPR008969">
    <property type="entry name" value="CarboxyPept-like_regulatory"/>
</dbReference>
<dbReference type="EMBL" id="BKAJ01000043">
    <property type="protein sequence ID" value="GEP55682.1"/>
    <property type="molecule type" value="Genomic_DNA"/>
</dbReference>
<dbReference type="OrthoDB" id="7270321at2"/>
<protein>
    <recommendedName>
        <fullName evidence="4">Carboxypeptidase regulatory-like domain-containing protein</fullName>
    </recommendedName>
</protein>
<evidence type="ECO:0008006" key="4">
    <source>
        <dbReference type="Google" id="ProtNLM"/>
    </source>
</evidence>
<proteinExistence type="predicted"/>
<organism evidence="2 3">
    <name type="scientific">Reyranella soli</name>
    <dbReference type="NCBI Taxonomy" id="1230389"/>
    <lineage>
        <taxon>Bacteria</taxon>
        <taxon>Pseudomonadati</taxon>
        <taxon>Pseudomonadota</taxon>
        <taxon>Alphaproteobacteria</taxon>
        <taxon>Hyphomicrobiales</taxon>
        <taxon>Reyranellaceae</taxon>
        <taxon>Reyranella</taxon>
    </lineage>
</organism>
<dbReference type="SUPFAM" id="SSF49464">
    <property type="entry name" value="Carboxypeptidase regulatory domain-like"/>
    <property type="match status" value="1"/>
</dbReference>
<dbReference type="Pfam" id="PF13620">
    <property type="entry name" value="CarboxypepD_reg"/>
    <property type="match status" value="1"/>
</dbReference>